<proteinExistence type="predicted"/>
<reference evidence="1" key="1">
    <citation type="submission" date="2023-05" db="EMBL/GenBank/DDBJ databases">
        <authorList>
            <consortium name="ELIXIR-Norway"/>
        </authorList>
    </citation>
    <scope>NUCLEOTIDE SEQUENCE</scope>
</reference>
<organism evidence="1 2">
    <name type="scientific">Rangifer tarandus platyrhynchus</name>
    <name type="common">Svalbard reindeer</name>
    <dbReference type="NCBI Taxonomy" id="3082113"/>
    <lineage>
        <taxon>Eukaryota</taxon>
        <taxon>Metazoa</taxon>
        <taxon>Chordata</taxon>
        <taxon>Craniata</taxon>
        <taxon>Vertebrata</taxon>
        <taxon>Euteleostomi</taxon>
        <taxon>Mammalia</taxon>
        <taxon>Eutheria</taxon>
        <taxon>Laurasiatheria</taxon>
        <taxon>Artiodactyla</taxon>
        <taxon>Ruminantia</taxon>
        <taxon>Pecora</taxon>
        <taxon>Cervidae</taxon>
        <taxon>Odocoileinae</taxon>
        <taxon>Rangifer</taxon>
    </lineage>
</organism>
<dbReference type="Proteomes" id="UP001162501">
    <property type="component" value="Chromosome 33"/>
</dbReference>
<name>A0ACB0F9C0_RANTA</name>
<sequence length="114" mass="11442">MRSHPVAGTEAKALGARARRTPPSLGGAGRAPGPLRVSPLSRQKVSSGEGTRGCHSARRRRQKLEREPRRSRGSGGAADGAAGQRPGPGAQRRRFMQPGRLGSGGGGGGGGGGG</sequence>
<protein>
    <submittedName>
        <fullName evidence="1">Uncharacterized protein</fullName>
    </submittedName>
</protein>
<evidence type="ECO:0000313" key="1">
    <source>
        <dbReference type="EMBL" id="CAI9709098.1"/>
    </source>
</evidence>
<accession>A0ACB0F9C0</accession>
<dbReference type="EMBL" id="OX596117">
    <property type="protein sequence ID" value="CAI9709098.1"/>
    <property type="molecule type" value="Genomic_DNA"/>
</dbReference>
<gene>
    <name evidence="1" type="ORF">MRATA1EN3_LOCUS20311</name>
</gene>
<evidence type="ECO:0000313" key="2">
    <source>
        <dbReference type="Proteomes" id="UP001162501"/>
    </source>
</evidence>